<dbReference type="EMBL" id="UIDG01000086">
    <property type="protein sequence ID" value="SUS05160.1"/>
    <property type="molecule type" value="Genomic_DNA"/>
</dbReference>
<proteinExistence type="predicted"/>
<organism evidence="2">
    <name type="scientific">metagenome</name>
    <dbReference type="NCBI Taxonomy" id="256318"/>
    <lineage>
        <taxon>unclassified sequences</taxon>
        <taxon>metagenomes</taxon>
    </lineage>
</organism>
<protein>
    <submittedName>
        <fullName evidence="2">Uncharacterized protein</fullName>
    </submittedName>
</protein>
<feature type="region of interest" description="Disordered" evidence="1">
    <location>
        <begin position="47"/>
        <end position="67"/>
    </location>
</feature>
<name>A0A380TAR6_9ZZZZ</name>
<dbReference type="AlphaFoldDB" id="A0A380TAR6"/>
<feature type="compositionally biased region" description="Basic and acidic residues" evidence="1">
    <location>
        <begin position="56"/>
        <end position="67"/>
    </location>
</feature>
<gene>
    <name evidence="2" type="ORF">DF3PB_1760002</name>
</gene>
<evidence type="ECO:0000313" key="2">
    <source>
        <dbReference type="EMBL" id="SUS05160.1"/>
    </source>
</evidence>
<reference evidence="2" key="1">
    <citation type="submission" date="2018-07" db="EMBL/GenBank/DDBJ databases">
        <authorList>
            <person name="Quirk P.G."/>
            <person name="Krulwich T.A."/>
        </authorList>
    </citation>
    <scope>NUCLEOTIDE SEQUENCE</scope>
</reference>
<accession>A0A380TAR6</accession>
<sequence length="95" mass="10435">MQPLEPGTRGASCEERRRACSRLWRPSMTHVVNAPRGRPCHDRITGAVGDWGTPAPEHKGWSGRFEGRGTPETALASMGKCSRLRFGTADFGVNR</sequence>
<evidence type="ECO:0000256" key="1">
    <source>
        <dbReference type="SAM" id="MobiDB-lite"/>
    </source>
</evidence>